<reference evidence="4" key="1">
    <citation type="journal article" date="2020" name="Stud. Mycol.">
        <title>101 Dothideomycetes genomes: a test case for predicting lifestyles and emergence of pathogens.</title>
        <authorList>
            <person name="Haridas S."/>
            <person name="Albert R."/>
            <person name="Binder M."/>
            <person name="Bloem J."/>
            <person name="Labutti K."/>
            <person name="Salamov A."/>
            <person name="Andreopoulos B."/>
            <person name="Baker S."/>
            <person name="Barry K."/>
            <person name="Bills G."/>
            <person name="Bluhm B."/>
            <person name="Cannon C."/>
            <person name="Castanera R."/>
            <person name="Culley D."/>
            <person name="Daum C."/>
            <person name="Ezra D."/>
            <person name="Gonzalez J."/>
            <person name="Henrissat B."/>
            <person name="Kuo A."/>
            <person name="Liang C."/>
            <person name="Lipzen A."/>
            <person name="Lutzoni F."/>
            <person name="Magnuson J."/>
            <person name="Mondo S."/>
            <person name="Nolan M."/>
            <person name="Ohm R."/>
            <person name="Pangilinan J."/>
            <person name="Park H.-J."/>
            <person name="Ramirez L."/>
            <person name="Alfaro M."/>
            <person name="Sun H."/>
            <person name="Tritt A."/>
            <person name="Yoshinaga Y."/>
            <person name="Zwiers L.-H."/>
            <person name="Turgeon B."/>
            <person name="Goodwin S."/>
            <person name="Spatafora J."/>
            <person name="Crous P."/>
            <person name="Grigoriev I."/>
        </authorList>
    </citation>
    <scope>NUCLEOTIDE SEQUENCE</scope>
    <source>
        <strain evidence="4">CBS 627.86</strain>
    </source>
</reference>
<dbReference type="OrthoDB" id="5283654at2759"/>
<dbReference type="InterPro" id="IPR036291">
    <property type="entry name" value="NAD(P)-bd_dom_sf"/>
</dbReference>
<evidence type="ECO:0000313" key="4">
    <source>
        <dbReference type="EMBL" id="KAF2110727.1"/>
    </source>
</evidence>
<keyword evidence="1" id="KW-0521">NADP</keyword>
<dbReference type="Pfam" id="PF05368">
    <property type="entry name" value="NmrA"/>
    <property type="match status" value="1"/>
</dbReference>
<name>A0A6A5YVZ3_9PLEO</name>
<dbReference type="SUPFAM" id="SSF51735">
    <property type="entry name" value="NAD(P)-binding Rossmann-fold domains"/>
    <property type="match status" value="1"/>
</dbReference>
<dbReference type="GO" id="GO:0016491">
    <property type="term" value="F:oxidoreductase activity"/>
    <property type="evidence" value="ECO:0007669"/>
    <property type="project" value="UniProtKB-KW"/>
</dbReference>
<feature type="domain" description="NmrA-like" evidence="3">
    <location>
        <begin position="13"/>
        <end position="261"/>
    </location>
</feature>
<proteinExistence type="predicted"/>
<dbReference type="Proteomes" id="UP000799770">
    <property type="component" value="Unassembled WGS sequence"/>
</dbReference>
<evidence type="ECO:0000256" key="2">
    <source>
        <dbReference type="ARBA" id="ARBA00023002"/>
    </source>
</evidence>
<dbReference type="Gene3D" id="3.40.50.720">
    <property type="entry name" value="NAD(P)-binding Rossmann-like Domain"/>
    <property type="match status" value="1"/>
</dbReference>
<evidence type="ECO:0000256" key="1">
    <source>
        <dbReference type="ARBA" id="ARBA00022857"/>
    </source>
</evidence>
<evidence type="ECO:0000313" key="5">
    <source>
        <dbReference type="Proteomes" id="UP000799770"/>
    </source>
</evidence>
<keyword evidence="2" id="KW-0560">Oxidoreductase</keyword>
<dbReference type="PANTHER" id="PTHR47706:SF6">
    <property type="entry name" value="NMRA-LIKE FAMILY PROTEIN (AFU_ORTHOLOGUE AFUA_6G00280)"/>
    <property type="match status" value="1"/>
</dbReference>
<gene>
    <name evidence="4" type="ORF">BDV96DRAFT_583644</name>
</gene>
<organism evidence="4 5">
    <name type="scientific">Lophiotrema nucula</name>
    <dbReference type="NCBI Taxonomy" id="690887"/>
    <lineage>
        <taxon>Eukaryota</taxon>
        <taxon>Fungi</taxon>
        <taxon>Dikarya</taxon>
        <taxon>Ascomycota</taxon>
        <taxon>Pezizomycotina</taxon>
        <taxon>Dothideomycetes</taxon>
        <taxon>Pleosporomycetidae</taxon>
        <taxon>Pleosporales</taxon>
        <taxon>Lophiotremataceae</taxon>
        <taxon>Lophiotrema</taxon>
    </lineage>
</organism>
<dbReference type="InterPro" id="IPR008030">
    <property type="entry name" value="NmrA-like"/>
</dbReference>
<accession>A0A6A5YVZ3</accession>
<sequence>MSWISPKTQLLLLGAGELGSAFLPHLSSLPDVHITVGVRSIAKYTHLSSLTVSLRSIDLSGPSSSLIETFSKFNIIISATGFGSSAGVVTKLAQEVLEAGKLRKERDAESGKLWFFPWQWGVDYDITGDGDGLMPLFGEQRDVRDLLRSQAAQANVKWTVVSTGIFMSFLFEQFWGVVDRSKEDKITVRALRSWDHGTCVTDVSDIGKVLARIVAGDVESEDKVVYVSGDSITYSQLADTVERVVGKKIEREEWTEEYLREELEKDPGDLIKKYRLVFARDGVFWEKERTVNYQLKIPMLDVETYAKELLLDKS</sequence>
<dbReference type="AlphaFoldDB" id="A0A6A5YVZ3"/>
<keyword evidence="5" id="KW-1185">Reference proteome</keyword>
<dbReference type="InterPro" id="IPR051609">
    <property type="entry name" value="NmrA/Isoflavone_reductase-like"/>
</dbReference>
<dbReference type="EMBL" id="ML977337">
    <property type="protein sequence ID" value="KAF2110727.1"/>
    <property type="molecule type" value="Genomic_DNA"/>
</dbReference>
<dbReference type="PANTHER" id="PTHR47706">
    <property type="entry name" value="NMRA-LIKE FAMILY PROTEIN"/>
    <property type="match status" value="1"/>
</dbReference>
<evidence type="ECO:0000259" key="3">
    <source>
        <dbReference type="Pfam" id="PF05368"/>
    </source>
</evidence>
<dbReference type="Gene3D" id="3.90.25.10">
    <property type="entry name" value="UDP-galactose 4-epimerase, domain 1"/>
    <property type="match status" value="1"/>
</dbReference>
<protein>
    <submittedName>
        <fullName evidence="4">Isoflavone reductase</fullName>
    </submittedName>
</protein>